<evidence type="ECO:0000313" key="3">
    <source>
        <dbReference type="EMBL" id="MDV2686467.1"/>
    </source>
</evidence>
<dbReference type="SMART" id="SM00530">
    <property type="entry name" value="HTH_XRE"/>
    <property type="match status" value="1"/>
</dbReference>
<dbReference type="EMBL" id="JAWJBA010000009">
    <property type="protein sequence ID" value="MDV2686467.1"/>
    <property type="molecule type" value="Genomic_DNA"/>
</dbReference>
<dbReference type="PANTHER" id="PTHR46558:SF4">
    <property type="entry name" value="DNA-BIDING PHAGE PROTEIN"/>
    <property type="match status" value="1"/>
</dbReference>
<feature type="domain" description="HTH cro/C1-type" evidence="2">
    <location>
        <begin position="13"/>
        <end position="67"/>
    </location>
</feature>
<proteinExistence type="predicted"/>
<accession>A0ABU3XEZ0</accession>
<dbReference type="CDD" id="cd00093">
    <property type="entry name" value="HTH_XRE"/>
    <property type="match status" value="1"/>
</dbReference>
<dbReference type="InterPro" id="IPR001387">
    <property type="entry name" value="Cro/C1-type_HTH"/>
</dbReference>
<dbReference type="PANTHER" id="PTHR46558">
    <property type="entry name" value="TRACRIPTIONAL REGULATORY PROTEIN-RELATED-RELATED"/>
    <property type="match status" value="1"/>
</dbReference>
<dbReference type="SUPFAM" id="SSF47413">
    <property type="entry name" value="lambda repressor-like DNA-binding domains"/>
    <property type="match status" value="1"/>
</dbReference>
<dbReference type="RefSeq" id="WP_317123626.1">
    <property type="nucleotide sequence ID" value="NZ_JAWJBA010000009.1"/>
</dbReference>
<evidence type="ECO:0000313" key="4">
    <source>
        <dbReference type="Proteomes" id="UP001287282"/>
    </source>
</evidence>
<name>A0ABU3XEZ0_9BACI</name>
<organism evidence="3 4">
    <name type="scientific">Alkalihalophilus lindianensis</name>
    <dbReference type="NCBI Taxonomy" id="1630542"/>
    <lineage>
        <taxon>Bacteria</taxon>
        <taxon>Bacillati</taxon>
        <taxon>Bacillota</taxon>
        <taxon>Bacilli</taxon>
        <taxon>Bacillales</taxon>
        <taxon>Bacillaceae</taxon>
        <taxon>Alkalihalophilus</taxon>
    </lineage>
</organism>
<keyword evidence="4" id="KW-1185">Reference proteome</keyword>
<dbReference type="Pfam" id="PF01381">
    <property type="entry name" value="HTH_3"/>
    <property type="match status" value="1"/>
</dbReference>
<dbReference type="InterPro" id="IPR010982">
    <property type="entry name" value="Lambda_DNA-bd_dom_sf"/>
</dbReference>
<evidence type="ECO:0000256" key="1">
    <source>
        <dbReference type="ARBA" id="ARBA00023125"/>
    </source>
</evidence>
<dbReference type="Proteomes" id="UP001287282">
    <property type="component" value="Unassembled WGS sequence"/>
</dbReference>
<dbReference type="Gene3D" id="1.10.260.40">
    <property type="entry name" value="lambda repressor-like DNA-binding domains"/>
    <property type="match status" value="1"/>
</dbReference>
<sequence>MNQKFKGHLENNIHILRAEKKISQKDLALKVGVSRQTIISLENNRYNPSLILAFEIAQVFQKDISEVFTYKKEEEEN</sequence>
<protein>
    <submittedName>
        <fullName evidence="3">Helix-turn-helix transcriptional regulator</fullName>
    </submittedName>
</protein>
<gene>
    <name evidence="3" type="ORF">RYX56_19030</name>
</gene>
<evidence type="ECO:0000259" key="2">
    <source>
        <dbReference type="PROSITE" id="PS50943"/>
    </source>
</evidence>
<comment type="caution">
    <text evidence="3">The sequence shown here is derived from an EMBL/GenBank/DDBJ whole genome shotgun (WGS) entry which is preliminary data.</text>
</comment>
<reference evidence="3 4" key="1">
    <citation type="submission" date="2023-10" db="EMBL/GenBank/DDBJ databases">
        <title>Screening of Alkalihalobacillus lindianensis BZ-TG-R113 and Its Alleviation of Salt Stress on Rapeseed Growth.</title>
        <authorList>
            <person name="Zhao B."/>
            <person name="Guo T."/>
        </authorList>
    </citation>
    <scope>NUCLEOTIDE SEQUENCE [LARGE SCALE GENOMIC DNA]</scope>
    <source>
        <strain evidence="3 4">BZ-TG-R113</strain>
    </source>
</reference>
<keyword evidence="1" id="KW-0238">DNA-binding</keyword>
<dbReference type="PROSITE" id="PS50943">
    <property type="entry name" value="HTH_CROC1"/>
    <property type="match status" value="1"/>
</dbReference>